<gene>
    <name evidence="4" type="ORF">RM780_21785</name>
</gene>
<dbReference type="InterPro" id="IPR009057">
    <property type="entry name" value="Homeodomain-like_sf"/>
</dbReference>
<sequence>MLDAEARQRQILAAALRTFGRYGFRRTSMALLAEAADLSRPSLYQHFRGKEDVFRAVTADLIDGMTEAAERAARAEGPLEERLFGVLSVKACALGGTVDPPLRAEILRDAERVAGDLLVSCHRRMLTTTSGLLRSASDELRLIGEEFDAEEVAALLLAAVLGISQEPSDAEVMERRLRDLVRLTVRGLRAA</sequence>
<dbReference type="Pfam" id="PF00440">
    <property type="entry name" value="TetR_N"/>
    <property type="match status" value="1"/>
</dbReference>
<dbReference type="InterPro" id="IPR001647">
    <property type="entry name" value="HTH_TetR"/>
</dbReference>
<comment type="caution">
    <text evidence="4">The sequence shown here is derived from an EMBL/GenBank/DDBJ whole genome shotgun (WGS) entry which is preliminary data.</text>
</comment>
<dbReference type="PROSITE" id="PS50977">
    <property type="entry name" value="HTH_TETR_2"/>
    <property type="match status" value="1"/>
</dbReference>
<dbReference type="Gene3D" id="1.10.357.10">
    <property type="entry name" value="Tetracycline Repressor, domain 2"/>
    <property type="match status" value="1"/>
</dbReference>
<keyword evidence="5" id="KW-1185">Reference proteome</keyword>
<dbReference type="SUPFAM" id="SSF46689">
    <property type="entry name" value="Homeodomain-like"/>
    <property type="match status" value="1"/>
</dbReference>
<dbReference type="PANTHER" id="PTHR30055:SF146">
    <property type="entry name" value="HTH-TYPE TRANSCRIPTIONAL DUAL REGULATOR CECR"/>
    <property type="match status" value="1"/>
</dbReference>
<evidence type="ECO:0000256" key="1">
    <source>
        <dbReference type="ARBA" id="ARBA00023125"/>
    </source>
</evidence>
<protein>
    <submittedName>
        <fullName evidence="4">Helix-turn-helix domain-containing protein</fullName>
    </submittedName>
</protein>
<proteinExistence type="predicted"/>
<evidence type="ECO:0000259" key="3">
    <source>
        <dbReference type="PROSITE" id="PS50977"/>
    </source>
</evidence>
<dbReference type="RefSeq" id="WP_311632531.1">
    <property type="nucleotide sequence ID" value="NZ_JAVREN010000040.1"/>
</dbReference>
<dbReference type="PRINTS" id="PR00455">
    <property type="entry name" value="HTHTETR"/>
</dbReference>
<dbReference type="InterPro" id="IPR023772">
    <property type="entry name" value="DNA-bd_HTH_TetR-type_CS"/>
</dbReference>
<evidence type="ECO:0000313" key="5">
    <source>
        <dbReference type="Proteomes" id="UP001183388"/>
    </source>
</evidence>
<accession>A0ABU2LE87</accession>
<organism evidence="4 5">
    <name type="scientific">Streptomyces boetiae</name>
    <dbReference type="NCBI Taxonomy" id="3075541"/>
    <lineage>
        <taxon>Bacteria</taxon>
        <taxon>Bacillati</taxon>
        <taxon>Actinomycetota</taxon>
        <taxon>Actinomycetes</taxon>
        <taxon>Kitasatosporales</taxon>
        <taxon>Streptomycetaceae</taxon>
        <taxon>Streptomyces</taxon>
    </lineage>
</organism>
<dbReference type="EMBL" id="JAVREN010000040">
    <property type="protein sequence ID" value="MDT0309568.1"/>
    <property type="molecule type" value="Genomic_DNA"/>
</dbReference>
<keyword evidence="1 2" id="KW-0238">DNA-binding</keyword>
<reference evidence="5" key="1">
    <citation type="submission" date="2023-07" db="EMBL/GenBank/DDBJ databases">
        <title>30 novel species of actinomycetes from the DSMZ collection.</title>
        <authorList>
            <person name="Nouioui I."/>
        </authorList>
    </citation>
    <scope>NUCLEOTIDE SEQUENCE [LARGE SCALE GENOMIC DNA]</scope>
    <source>
        <strain evidence="5">DSM 44917</strain>
    </source>
</reference>
<feature type="domain" description="HTH tetR-type" evidence="3">
    <location>
        <begin position="5"/>
        <end position="65"/>
    </location>
</feature>
<evidence type="ECO:0000256" key="2">
    <source>
        <dbReference type="PROSITE-ProRule" id="PRU00335"/>
    </source>
</evidence>
<feature type="DNA-binding region" description="H-T-H motif" evidence="2">
    <location>
        <begin position="28"/>
        <end position="47"/>
    </location>
</feature>
<evidence type="ECO:0000313" key="4">
    <source>
        <dbReference type="EMBL" id="MDT0309568.1"/>
    </source>
</evidence>
<dbReference type="PANTHER" id="PTHR30055">
    <property type="entry name" value="HTH-TYPE TRANSCRIPTIONAL REGULATOR RUTR"/>
    <property type="match status" value="1"/>
</dbReference>
<dbReference type="PROSITE" id="PS01081">
    <property type="entry name" value="HTH_TETR_1"/>
    <property type="match status" value="1"/>
</dbReference>
<dbReference type="InterPro" id="IPR050109">
    <property type="entry name" value="HTH-type_TetR-like_transc_reg"/>
</dbReference>
<name>A0ABU2LE87_9ACTN</name>
<dbReference type="Proteomes" id="UP001183388">
    <property type="component" value="Unassembled WGS sequence"/>
</dbReference>